<dbReference type="InterPro" id="IPR036397">
    <property type="entry name" value="RNaseH_sf"/>
</dbReference>
<dbReference type="SMART" id="SM00479">
    <property type="entry name" value="EXOIII"/>
    <property type="match status" value="1"/>
</dbReference>
<dbReference type="NCBIfam" id="TIGR00573">
    <property type="entry name" value="dnaq"/>
    <property type="match status" value="1"/>
</dbReference>
<dbReference type="GO" id="GO:0008408">
    <property type="term" value="F:3'-5' exonuclease activity"/>
    <property type="evidence" value="ECO:0007669"/>
    <property type="project" value="TreeGrafter"/>
</dbReference>
<dbReference type="PANTHER" id="PTHR30231">
    <property type="entry name" value="DNA POLYMERASE III SUBUNIT EPSILON"/>
    <property type="match status" value="1"/>
</dbReference>
<dbReference type="EMBL" id="MFAF01000044">
    <property type="protein sequence ID" value="OGD78213.1"/>
    <property type="molecule type" value="Genomic_DNA"/>
</dbReference>
<proteinExistence type="predicted"/>
<name>A0A1F5FF47_9BACT</name>
<evidence type="ECO:0000313" key="2">
    <source>
        <dbReference type="EMBL" id="OGD78213.1"/>
    </source>
</evidence>
<accession>A0A1F5FF47</accession>
<dbReference type="GO" id="GO:0003677">
    <property type="term" value="F:DNA binding"/>
    <property type="evidence" value="ECO:0007669"/>
    <property type="project" value="InterPro"/>
</dbReference>
<sequence>MQEKIDSFIALDVETTGLDAGSHRVVEIALVRFESGVETDAWSSLVNPECNIPPEATAIHGISDRDAAGAPTFAELAPVVAGRMAGFPLLAYNAPFDFGFLQVEMARAGRAVPPLAAWLDPLPLARARLSYGRASLEIACRQFGIPLPRAHRAADDARAAGLVWLFLTGG</sequence>
<dbReference type="SUPFAM" id="SSF53098">
    <property type="entry name" value="Ribonuclease H-like"/>
    <property type="match status" value="1"/>
</dbReference>
<dbReference type="GO" id="GO:0005829">
    <property type="term" value="C:cytosol"/>
    <property type="evidence" value="ECO:0007669"/>
    <property type="project" value="TreeGrafter"/>
</dbReference>
<dbReference type="InterPro" id="IPR013520">
    <property type="entry name" value="Ribonucl_H"/>
</dbReference>
<comment type="caution">
    <text evidence="2">The sequence shown here is derived from an EMBL/GenBank/DDBJ whole genome shotgun (WGS) entry which is preliminary data.</text>
</comment>
<reference evidence="2 3" key="1">
    <citation type="journal article" date="2016" name="Nat. Commun.">
        <title>Thousands of microbial genomes shed light on interconnected biogeochemical processes in an aquifer system.</title>
        <authorList>
            <person name="Anantharaman K."/>
            <person name="Brown C.T."/>
            <person name="Hug L.A."/>
            <person name="Sharon I."/>
            <person name="Castelle C.J."/>
            <person name="Probst A.J."/>
            <person name="Thomas B.C."/>
            <person name="Singh A."/>
            <person name="Wilkins M.J."/>
            <person name="Karaoz U."/>
            <person name="Brodie E.L."/>
            <person name="Williams K.H."/>
            <person name="Hubbard S.S."/>
            <person name="Banfield J.F."/>
        </authorList>
    </citation>
    <scope>NUCLEOTIDE SEQUENCE [LARGE SCALE GENOMIC DNA]</scope>
</reference>
<evidence type="ECO:0000259" key="1">
    <source>
        <dbReference type="SMART" id="SM00479"/>
    </source>
</evidence>
<organism evidence="2 3">
    <name type="scientific">Candidatus Coatesbacteria bacterium RBG_13_66_14</name>
    <dbReference type="NCBI Taxonomy" id="1817816"/>
    <lineage>
        <taxon>Bacteria</taxon>
        <taxon>Candidatus Coatesiibacteriota</taxon>
    </lineage>
</organism>
<dbReference type="InterPro" id="IPR006054">
    <property type="entry name" value="DnaQ"/>
</dbReference>
<feature type="domain" description="Exonuclease" evidence="1">
    <location>
        <begin position="7"/>
        <end position="170"/>
    </location>
</feature>
<dbReference type="CDD" id="cd06127">
    <property type="entry name" value="DEDDh"/>
    <property type="match status" value="1"/>
</dbReference>
<dbReference type="InterPro" id="IPR012337">
    <property type="entry name" value="RNaseH-like_sf"/>
</dbReference>
<dbReference type="FunFam" id="3.30.420.10:FF:000045">
    <property type="entry name" value="3'-5' exonuclease DinG"/>
    <property type="match status" value="1"/>
</dbReference>
<evidence type="ECO:0000313" key="3">
    <source>
        <dbReference type="Proteomes" id="UP000177187"/>
    </source>
</evidence>
<dbReference type="Pfam" id="PF00929">
    <property type="entry name" value="RNase_T"/>
    <property type="match status" value="1"/>
</dbReference>
<dbReference type="Proteomes" id="UP000177187">
    <property type="component" value="Unassembled WGS sequence"/>
</dbReference>
<dbReference type="STRING" id="1817816.A2Y64_03760"/>
<dbReference type="AlphaFoldDB" id="A0A1F5FF47"/>
<dbReference type="GO" id="GO:0045004">
    <property type="term" value="P:DNA replication proofreading"/>
    <property type="evidence" value="ECO:0007669"/>
    <property type="project" value="TreeGrafter"/>
</dbReference>
<gene>
    <name evidence="2" type="ORF">A2Y64_03760</name>
</gene>
<dbReference type="Gene3D" id="3.30.420.10">
    <property type="entry name" value="Ribonuclease H-like superfamily/Ribonuclease H"/>
    <property type="match status" value="1"/>
</dbReference>
<dbReference type="GO" id="GO:0003887">
    <property type="term" value="F:DNA-directed DNA polymerase activity"/>
    <property type="evidence" value="ECO:0007669"/>
    <property type="project" value="InterPro"/>
</dbReference>
<dbReference type="PANTHER" id="PTHR30231:SF41">
    <property type="entry name" value="DNA POLYMERASE III SUBUNIT EPSILON"/>
    <property type="match status" value="1"/>
</dbReference>
<protein>
    <recommendedName>
        <fullName evidence="1">Exonuclease domain-containing protein</fullName>
    </recommendedName>
</protein>